<dbReference type="AlphaFoldDB" id="A0A246RRQ1"/>
<evidence type="ECO:0000313" key="4">
    <source>
        <dbReference type="Proteomes" id="UP000197174"/>
    </source>
</evidence>
<evidence type="ECO:0000256" key="2">
    <source>
        <dbReference type="SAM" id="SignalP"/>
    </source>
</evidence>
<accession>A0A246RRQ1</accession>
<feature type="compositionally biased region" description="Pro residues" evidence="1">
    <location>
        <begin position="213"/>
        <end position="226"/>
    </location>
</feature>
<protein>
    <submittedName>
        <fullName evidence="3">Uncharacterized protein</fullName>
    </submittedName>
</protein>
<gene>
    <name evidence="3" type="ORF">B5D80_05125</name>
</gene>
<keyword evidence="4" id="KW-1185">Reference proteome</keyword>
<feature type="region of interest" description="Disordered" evidence="1">
    <location>
        <begin position="199"/>
        <end position="233"/>
    </location>
</feature>
<proteinExistence type="predicted"/>
<feature type="chain" id="PRO_5038939419" evidence="2">
    <location>
        <begin position="21"/>
        <end position="289"/>
    </location>
</feature>
<reference evidence="3 4" key="1">
    <citation type="submission" date="2017-03" db="EMBL/GenBank/DDBJ databases">
        <title>Whole genome sequence of Micromonospora wenchangensis, isolated from mangrove soil.</title>
        <authorList>
            <person name="Yang H."/>
        </authorList>
    </citation>
    <scope>NUCLEOTIDE SEQUENCE [LARGE SCALE GENOMIC DNA]</scope>
    <source>
        <strain evidence="3 4">CCTCC AA 2012002</strain>
    </source>
</reference>
<name>A0A246RRQ1_9ACTN</name>
<dbReference type="EMBL" id="MZMV01000006">
    <property type="protein sequence ID" value="OWV11103.1"/>
    <property type="molecule type" value="Genomic_DNA"/>
</dbReference>
<organism evidence="3 4">
    <name type="scientific">Micromonospora wenchangensis</name>
    <dbReference type="NCBI Taxonomy" id="1185415"/>
    <lineage>
        <taxon>Bacteria</taxon>
        <taxon>Bacillati</taxon>
        <taxon>Actinomycetota</taxon>
        <taxon>Actinomycetes</taxon>
        <taxon>Micromonosporales</taxon>
        <taxon>Micromonosporaceae</taxon>
        <taxon>Micromonospora</taxon>
    </lineage>
</organism>
<feature type="compositionally biased region" description="Low complexity" evidence="1">
    <location>
        <begin position="199"/>
        <end position="212"/>
    </location>
</feature>
<comment type="caution">
    <text evidence="3">The sequence shown here is derived from an EMBL/GenBank/DDBJ whole genome shotgun (WGS) entry which is preliminary data.</text>
</comment>
<sequence>MKRFLAIGLTLTLSAGLTVAAAGTALARPNCDVPDPPSACDDSPTEPTPPPVGSDKYPTGWLESWEYVGGAVRVSGWASDPNGGPVQVTAQTAGSPAVTRPANLWHVERNGFVGFSFTVPSSALAGVHTFCVTANNVPDGTQPVPEVAPLSCPQYRITPAAPSGLTLSTGYQEGRRTLDVTFTDNSVREDNYRIDLSWLQTTPDDTPTDPGLPTTPPGGPSLPIPQPTWGAPIPTTEVGVARAVIYGTPDTGRRTWHFTHMPQAFVHVVVVSNEAGLTSAALSGGISTR</sequence>
<dbReference type="RefSeq" id="WP_088642590.1">
    <property type="nucleotide sequence ID" value="NZ_MZMV01000006.1"/>
</dbReference>
<evidence type="ECO:0000313" key="3">
    <source>
        <dbReference type="EMBL" id="OWV11103.1"/>
    </source>
</evidence>
<dbReference type="OrthoDB" id="3364062at2"/>
<keyword evidence="2" id="KW-0732">Signal</keyword>
<dbReference type="Proteomes" id="UP000197174">
    <property type="component" value="Unassembled WGS sequence"/>
</dbReference>
<feature type="region of interest" description="Disordered" evidence="1">
    <location>
        <begin position="33"/>
        <end position="55"/>
    </location>
</feature>
<evidence type="ECO:0000256" key="1">
    <source>
        <dbReference type="SAM" id="MobiDB-lite"/>
    </source>
</evidence>
<feature type="signal peptide" evidence="2">
    <location>
        <begin position="1"/>
        <end position="20"/>
    </location>
</feature>